<keyword evidence="5" id="KW-0378">Hydrolase</keyword>
<dbReference type="Gene3D" id="1.10.3810.10">
    <property type="entry name" value="Biosynthetic peptidoglycan transglycosylase-like"/>
    <property type="match status" value="1"/>
</dbReference>
<dbReference type="Pfam" id="PF00905">
    <property type="entry name" value="Transpeptidase"/>
    <property type="match status" value="1"/>
</dbReference>
<feature type="compositionally biased region" description="Pro residues" evidence="9">
    <location>
        <begin position="112"/>
        <end position="126"/>
    </location>
</feature>
<dbReference type="InterPro" id="IPR050396">
    <property type="entry name" value="Glycosyltr_51/Transpeptidase"/>
</dbReference>
<evidence type="ECO:0000313" key="13">
    <source>
        <dbReference type="EMBL" id="TMR18599.1"/>
    </source>
</evidence>
<feature type="domain" description="Glycosyl transferase family 51" evidence="12">
    <location>
        <begin position="191"/>
        <end position="358"/>
    </location>
</feature>
<evidence type="ECO:0000256" key="10">
    <source>
        <dbReference type="SAM" id="Phobius"/>
    </source>
</evidence>
<keyword evidence="10" id="KW-0472">Membrane</keyword>
<dbReference type="InterPro" id="IPR036950">
    <property type="entry name" value="PBP_transglycosylase"/>
</dbReference>
<feature type="region of interest" description="Disordered" evidence="9">
    <location>
        <begin position="781"/>
        <end position="871"/>
    </location>
</feature>
<sequence length="871" mass="94021">MNEGTPRPGRRRRSSSSRSVPQGSPPQTGEPSRGSGQPQRRPEAAFEQTGAMAAQPYDGSPQPRRDDPATQRGDQPPPRSRSRARQDTNTVSNQETVVSESPRRSRRRPGQGGPPEPPGPPGPPKKNPGGWRRFVPSWKIVMAGFVVITAGLFGMIMVAYANTHVPTGTQDEAIAQQSTIYYSDAKTPIAHLGMKREIIELEQMAPQVRDATIAIENQSFYEDSGISIPGMIRSLYMTATGQQLQGASTITQQMARNYYDGLSQEVSIKRKINEIFVAVKLDDTLTKDEILKRYLNTVNFGRAYGVEAASKAYFGERVTAAKLTPEQGAYLAARIQQPNWKADEPALRARFKAVIDNMAMLWPEKYGNLPQTAKFPATAKASNDNELGGIKGYMVTEVLKELEARGLTGDEIRSGGYEIISTFDKRLMKAARDAVTSTMRGMSKEYHAGLAAVNPKNGRVVAFYGGTNYVTDPWNEPFQSKKQAASAFKPYVLAAWLQAGYSLKSYVPGNETVPKELPGVQEEGIRNSHNVGRSVDVVKATAQSVNTAFVSMAFALPNKLDDVKNLVTAAGFNEKDMQDDVDVHSYQFAIGSAPVTPVEQAAGYSIFANGGKYTRHHVVIEVRLNKQVVYGEQKPTKNVIDAGVAADSTVAMQEVLRSGTAAGKGLGSRPAAGKTGTNNDENGAWFVGYTPQYSTAVGFYREECRTKSGKVVPPLHSNCPITPGGKPSKKYDINNPYTRPHEVSLGFEGAGPPTIAWQKFMLAAHQGKPIEQFPQKAEVGLPENIVPSPTPTPTPSADDNPFTDEDPFGDDPGTGEDGCLFPPCGNTPTGDDPTVDDDGTTDDGFPQGGDDGGFGGGLAPAPRPTGRIEGQ</sequence>
<feature type="compositionally biased region" description="Low complexity" evidence="9">
    <location>
        <begin position="16"/>
        <end position="27"/>
    </location>
</feature>
<evidence type="ECO:0000256" key="7">
    <source>
        <dbReference type="ARBA" id="ARBA00034000"/>
    </source>
</evidence>
<evidence type="ECO:0000256" key="6">
    <source>
        <dbReference type="ARBA" id="ARBA00023268"/>
    </source>
</evidence>
<dbReference type="SUPFAM" id="SSF56601">
    <property type="entry name" value="beta-lactamase/transpeptidase-like"/>
    <property type="match status" value="1"/>
</dbReference>
<evidence type="ECO:0000256" key="2">
    <source>
        <dbReference type="ARBA" id="ARBA00022670"/>
    </source>
</evidence>
<dbReference type="InterPro" id="IPR012338">
    <property type="entry name" value="Beta-lactam/transpept-like"/>
</dbReference>
<keyword evidence="2" id="KW-0645">Protease</keyword>
<reference evidence="13 14" key="1">
    <citation type="submission" date="2019-05" db="EMBL/GenBank/DDBJ databases">
        <title>Draft genome sequence of Nonomuraea turkmeniaca DSM 43926.</title>
        <authorList>
            <person name="Saricaoglu S."/>
            <person name="Isik K."/>
        </authorList>
    </citation>
    <scope>NUCLEOTIDE SEQUENCE [LARGE SCALE GENOMIC DNA]</scope>
    <source>
        <strain evidence="13 14">DSM 43926</strain>
    </source>
</reference>
<proteinExistence type="predicted"/>
<dbReference type="GO" id="GO:0030288">
    <property type="term" value="C:outer membrane-bounded periplasmic space"/>
    <property type="evidence" value="ECO:0007669"/>
    <property type="project" value="TreeGrafter"/>
</dbReference>
<keyword evidence="1" id="KW-0121">Carboxypeptidase</keyword>
<dbReference type="GO" id="GO:0008658">
    <property type="term" value="F:penicillin binding"/>
    <property type="evidence" value="ECO:0007669"/>
    <property type="project" value="InterPro"/>
</dbReference>
<evidence type="ECO:0000256" key="8">
    <source>
        <dbReference type="ARBA" id="ARBA00049902"/>
    </source>
</evidence>
<comment type="caution">
    <text evidence="13">The sequence shown here is derived from an EMBL/GenBank/DDBJ whole genome shotgun (WGS) entry which is preliminary data.</text>
</comment>
<evidence type="ECO:0000256" key="5">
    <source>
        <dbReference type="ARBA" id="ARBA00022801"/>
    </source>
</evidence>
<feature type="compositionally biased region" description="Gly residues" evidence="9">
    <location>
        <begin position="846"/>
        <end position="858"/>
    </location>
</feature>
<dbReference type="OrthoDB" id="7911552at2"/>
<dbReference type="PANTHER" id="PTHR32282">
    <property type="entry name" value="BINDING PROTEIN TRANSPEPTIDASE, PUTATIVE-RELATED"/>
    <property type="match status" value="1"/>
</dbReference>
<dbReference type="AlphaFoldDB" id="A0A5S4FGA5"/>
<accession>A0A5S4FGA5</accession>
<dbReference type="InterPro" id="IPR023346">
    <property type="entry name" value="Lysozyme-like_dom_sf"/>
</dbReference>
<evidence type="ECO:0000256" key="4">
    <source>
        <dbReference type="ARBA" id="ARBA00022679"/>
    </source>
</evidence>
<evidence type="ECO:0000256" key="1">
    <source>
        <dbReference type="ARBA" id="ARBA00022645"/>
    </source>
</evidence>
<dbReference type="InterPro" id="IPR001460">
    <property type="entry name" value="PCN-bd_Tpept"/>
</dbReference>
<name>A0A5S4FGA5_9ACTN</name>
<dbReference type="InterPro" id="IPR001264">
    <property type="entry name" value="Glyco_trans_51"/>
</dbReference>
<keyword evidence="10" id="KW-0812">Transmembrane</keyword>
<dbReference type="GO" id="GO:0009252">
    <property type="term" value="P:peptidoglycan biosynthetic process"/>
    <property type="evidence" value="ECO:0007669"/>
    <property type="project" value="TreeGrafter"/>
</dbReference>
<feature type="region of interest" description="Disordered" evidence="9">
    <location>
        <begin position="1"/>
        <end position="131"/>
    </location>
</feature>
<keyword evidence="4" id="KW-0808">Transferase</keyword>
<keyword evidence="14" id="KW-1185">Reference proteome</keyword>
<evidence type="ECO:0000259" key="11">
    <source>
        <dbReference type="Pfam" id="PF00905"/>
    </source>
</evidence>
<evidence type="ECO:0000259" key="12">
    <source>
        <dbReference type="Pfam" id="PF00912"/>
    </source>
</evidence>
<dbReference type="EMBL" id="VCKY01000069">
    <property type="protein sequence ID" value="TMR18599.1"/>
    <property type="molecule type" value="Genomic_DNA"/>
</dbReference>
<keyword evidence="6" id="KW-0511">Multifunctional enzyme</keyword>
<organism evidence="13 14">
    <name type="scientific">Nonomuraea turkmeniaca</name>
    <dbReference type="NCBI Taxonomy" id="103838"/>
    <lineage>
        <taxon>Bacteria</taxon>
        <taxon>Bacillati</taxon>
        <taxon>Actinomycetota</taxon>
        <taxon>Actinomycetes</taxon>
        <taxon>Streptosporangiales</taxon>
        <taxon>Streptosporangiaceae</taxon>
        <taxon>Nonomuraea</taxon>
    </lineage>
</organism>
<dbReference type="PANTHER" id="PTHR32282:SF34">
    <property type="entry name" value="PENICILLIN-BINDING PROTEIN 1A"/>
    <property type="match status" value="1"/>
</dbReference>
<feature type="domain" description="Penicillin-binding protein transpeptidase" evidence="11">
    <location>
        <begin position="451"/>
        <end position="693"/>
    </location>
</feature>
<comment type="catalytic activity">
    <reaction evidence="7">
        <text>Preferential cleavage: (Ac)2-L-Lys-D-Ala-|-D-Ala. Also transpeptidation of peptidyl-alanyl moieties that are N-acyl substituents of D-alanine.</text>
        <dbReference type="EC" id="3.4.16.4"/>
    </reaction>
</comment>
<evidence type="ECO:0000256" key="9">
    <source>
        <dbReference type="SAM" id="MobiDB-lite"/>
    </source>
</evidence>
<feature type="transmembrane region" description="Helical" evidence="10">
    <location>
        <begin position="140"/>
        <end position="161"/>
    </location>
</feature>
<evidence type="ECO:0000256" key="3">
    <source>
        <dbReference type="ARBA" id="ARBA00022676"/>
    </source>
</evidence>
<feature type="compositionally biased region" description="Polar residues" evidence="9">
    <location>
        <begin position="87"/>
        <end position="99"/>
    </location>
</feature>
<dbReference type="SUPFAM" id="SSF53955">
    <property type="entry name" value="Lysozyme-like"/>
    <property type="match status" value="1"/>
</dbReference>
<gene>
    <name evidence="13" type="ORF">ETD86_21250</name>
</gene>
<comment type="catalytic activity">
    <reaction evidence="8">
        <text>[GlcNAc-(1-&gt;4)-Mur2Ac(oyl-L-Ala-gamma-D-Glu-L-Lys-D-Ala-D-Ala)](n)-di-trans,octa-cis-undecaprenyl diphosphate + beta-D-GlcNAc-(1-&gt;4)-Mur2Ac(oyl-L-Ala-gamma-D-Glu-L-Lys-D-Ala-D-Ala)-di-trans,octa-cis-undecaprenyl diphosphate = [GlcNAc-(1-&gt;4)-Mur2Ac(oyl-L-Ala-gamma-D-Glu-L-Lys-D-Ala-D-Ala)](n+1)-di-trans,octa-cis-undecaprenyl diphosphate + di-trans,octa-cis-undecaprenyl diphosphate + H(+)</text>
        <dbReference type="Rhea" id="RHEA:23708"/>
        <dbReference type="Rhea" id="RHEA-COMP:9602"/>
        <dbReference type="Rhea" id="RHEA-COMP:9603"/>
        <dbReference type="ChEBI" id="CHEBI:15378"/>
        <dbReference type="ChEBI" id="CHEBI:58405"/>
        <dbReference type="ChEBI" id="CHEBI:60033"/>
        <dbReference type="ChEBI" id="CHEBI:78435"/>
        <dbReference type="EC" id="2.4.99.28"/>
    </reaction>
</comment>
<dbReference type="GO" id="GO:0009002">
    <property type="term" value="F:serine-type D-Ala-D-Ala carboxypeptidase activity"/>
    <property type="evidence" value="ECO:0007669"/>
    <property type="project" value="UniProtKB-EC"/>
</dbReference>
<dbReference type="Gene3D" id="3.40.710.10">
    <property type="entry name" value="DD-peptidase/beta-lactamase superfamily"/>
    <property type="match status" value="1"/>
</dbReference>
<keyword evidence="3" id="KW-0328">Glycosyltransferase</keyword>
<dbReference type="GO" id="GO:0008955">
    <property type="term" value="F:peptidoglycan glycosyltransferase activity"/>
    <property type="evidence" value="ECO:0007669"/>
    <property type="project" value="UniProtKB-EC"/>
</dbReference>
<keyword evidence="10" id="KW-1133">Transmembrane helix</keyword>
<evidence type="ECO:0000313" key="14">
    <source>
        <dbReference type="Proteomes" id="UP000309128"/>
    </source>
</evidence>
<protein>
    <submittedName>
        <fullName evidence="13">Penicillin-binding protein</fullName>
    </submittedName>
</protein>
<dbReference type="GO" id="GO:0006508">
    <property type="term" value="P:proteolysis"/>
    <property type="evidence" value="ECO:0007669"/>
    <property type="project" value="UniProtKB-KW"/>
</dbReference>
<dbReference type="Proteomes" id="UP000309128">
    <property type="component" value="Unassembled WGS sequence"/>
</dbReference>
<dbReference type="Pfam" id="PF00912">
    <property type="entry name" value="Transgly"/>
    <property type="match status" value="1"/>
</dbReference>
<feature type="region of interest" description="Disordered" evidence="9">
    <location>
        <begin position="661"/>
        <end position="683"/>
    </location>
</feature>